<dbReference type="EMBL" id="CADCTH010000113">
    <property type="protein sequence ID" value="CAA9226710.1"/>
    <property type="molecule type" value="Genomic_DNA"/>
</dbReference>
<evidence type="ECO:0000256" key="1">
    <source>
        <dbReference type="ARBA" id="ARBA00023015"/>
    </source>
</evidence>
<gene>
    <name evidence="7" type="ORF">AVDCRST_MAG54-826</name>
</gene>
<dbReference type="InterPro" id="IPR050109">
    <property type="entry name" value="HTH-type_TetR-like_transc_reg"/>
</dbReference>
<evidence type="ECO:0000256" key="5">
    <source>
        <dbReference type="SAM" id="MobiDB-lite"/>
    </source>
</evidence>
<accession>A0A6J4HK23</accession>
<feature type="domain" description="HTH tetR-type" evidence="6">
    <location>
        <begin position="19"/>
        <end position="79"/>
    </location>
</feature>
<dbReference type="AlphaFoldDB" id="A0A6J4HK23"/>
<keyword evidence="2 4" id="KW-0238">DNA-binding</keyword>
<reference evidence="7" key="1">
    <citation type="submission" date="2020-02" db="EMBL/GenBank/DDBJ databases">
        <authorList>
            <person name="Meier V. D."/>
        </authorList>
    </citation>
    <scope>NUCLEOTIDE SEQUENCE</scope>
    <source>
        <strain evidence="7">AVDCRST_MAG54</strain>
    </source>
</reference>
<dbReference type="GO" id="GO:0000976">
    <property type="term" value="F:transcription cis-regulatory region binding"/>
    <property type="evidence" value="ECO:0007669"/>
    <property type="project" value="TreeGrafter"/>
</dbReference>
<feature type="DNA-binding region" description="H-T-H motif" evidence="4">
    <location>
        <begin position="42"/>
        <end position="61"/>
    </location>
</feature>
<evidence type="ECO:0000259" key="6">
    <source>
        <dbReference type="PROSITE" id="PS50977"/>
    </source>
</evidence>
<dbReference type="InterPro" id="IPR009057">
    <property type="entry name" value="Homeodomain-like_sf"/>
</dbReference>
<evidence type="ECO:0000256" key="3">
    <source>
        <dbReference type="ARBA" id="ARBA00023163"/>
    </source>
</evidence>
<dbReference type="InterPro" id="IPR001647">
    <property type="entry name" value="HTH_TetR"/>
</dbReference>
<evidence type="ECO:0000256" key="2">
    <source>
        <dbReference type="ARBA" id="ARBA00023125"/>
    </source>
</evidence>
<protein>
    <recommendedName>
        <fullName evidence="6">HTH tetR-type domain-containing protein</fullName>
    </recommendedName>
</protein>
<name>A0A6J4HK23_9PSEU</name>
<evidence type="ECO:0000256" key="4">
    <source>
        <dbReference type="PROSITE-ProRule" id="PRU00335"/>
    </source>
</evidence>
<keyword evidence="1" id="KW-0805">Transcription regulation</keyword>
<dbReference type="Pfam" id="PF00440">
    <property type="entry name" value="TetR_N"/>
    <property type="match status" value="1"/>
</dbReference>
<organism evidence="7">
    <name type="scientific">uncultured Actinomycetospora sp</name>
    <dbReference type="NCBI Taxonomy" id="1135996"/>
    <lineage>
        <taxon>Bacteria</taxon>
        <taxon>Bacillati</taxon>
        <taxon>Actinomycetota</taxon>
        <taxon>Actinomycetes</taxon>
        <taxon>Pseudonocardiales</taxon>
        <taxon>Pseudonocardiaceae</taxon>
        <taxon>Actinomycetospora</taxon>
        <taxon>environmental samples</taxon>
    </lineage>
</organism>
<evidence type="ECO:0000313" key="7">
    <source>
        <dbReference type="EMBL" id="CAA9226710.1"/>
    </source>
</evidence>
<dbReference type="SUPFAM" id="SSF46689">
    <property type="entry name" value="Homeodomain-like"/>
    <property type="match status" value="1"/>
</dbReference>
<keyword evidence="3" id="KW-0804">Transcription</keyword>
<dbReference type="PANTHER" id="PTHR30055">
    <property type="entry name" value="HTH-TYPE TRANSCRIPTIONAL REGULATOR RUTR"/>
    <property type="match status" value="1"/>
</dbReference>
<dbReference type="PANTHER" id="PTHR30055:SF234">
    <property type="entry name" value="HTH-TYPE TRANSCRIPTIONAL REGULATOR BETI"/>
    <property type="match status" value="1"/>
</dbReference>
<dbReference type="GO" id="GO:0003700">
    <property type="term" value="F:DNA-binding transcription factor activity"/>
    <property type="evidence" value="ECO:0007669"/>
    <property type="project" value="TreeGrafter"/>
</dbReference>
<proteinExistence type="predicted"/>
<dbReference type="SUPFAM" id="SSF48498">
    <property type="entry name" value="Tetracyclin repressor-like, C-terminal domain"/>
    <property type="match status" value="1"/>
</dbReference>
<dbReference type="PRINTS" id="PR00455">
    <property type="entry name" value="HTHTETR"/>
</dbReference>
<feature type="region of interest" description="Disordered" evidence="5">
    <location>
        <begin position="1"/>
        <end position="20"/>
    </location>
</feature>
<sequence>MSDARPATARERAARTKRERSRRALLEAAAELFAAQGWLPTRLEDVARRAGVSTATTYNHFPTKHALISHVYAPLVAPPLERARVLLAEGRDVVEVLEEHVRDLAAVTREHEALTVPFVFAVQDHSARTGRGPDPADTADPRIIAPLAQMLVELIVRGQAEGALRPFPPGRDFATQVLNLLLLRVMNRRGEPAELPAEIVLTVLFGALRPEVLVEAGGEGRPFAR</sequence>
<dbReference type="Gene3D" id="1.10.357.10">
    <property type="entry name" value="Tetracycline Repressor, domain 2"/>
    <property type="match status" value="1"/>
</dbReference>
<dbReference type="InterPro" id="IPR036271">
    <property type="entry name" value="Tet_transcr_reg_TetR-rel_C_sf"/>
</dbReference>
<dbReference type="PROSITE" id="PS50977">
    <property type="entry name" value="HTH_TETR_2"/>
    <property type="match status" value="1"/>
</dbReference>